<evidence type="ECO:0000256" key="3">
    <source>
        <dbReference type="ARBA" id="ARBA00022723"/>
    </source>
</evidence>
<evidence type="ECO:0000256" key="5">
    <source>
        <dbReference type="ARBA" id="ARBA00023004"/>
    </source>
</evidence>
<reference evidence="7 8" key="1">
    <citation type="submission" date="2020-08" db="EMBL/GenBank/DDBJ databases">
        <title>Genome sequencing of Purple Non-Sulfur Bacteria from various extreme environments.</title>
        <authorList>
            <person name="Mayer M."/>
        </authorList>
    </citation>
    <scope>NUCLEOTIDE SEQUENCE [LARGE SCALE GENOMIC DNA]</scope>
    <source>
        <strain evidence="7 8">JA135</strain>
    </source>
</reference>
<dbReference type="AlphaFoldDB" id="A0A7W6RZH7"/>
<dbReference type="PROSITE" id="PS51318">
    <property type="entry name" value="TAT"/>
    <property type="match status" value="1"/>
</dbReference>
<evidence type="ECO:0000259" key="6">
    <source>
        <dbReference type="PROSITE" id="PS50903"/>
    </source>
</evidence>
<dbReference type="PROSITE" id="PS50903">
    <property type="entry name" value="RUBREDOXIN_LIKE"/>
    <property type="match status" value="1"/>
</dbReference>
<protein>
    <submittedName>
        <fullName evidence="7">Rubredoxin</fullName>
    </submittedName>
</protein>
<keyword evidence="2" id="KW-0813">Transport</keyword>
<dbReference type="GO" id="GO:0043448">
    <property type="term" value="P:alkane catabolic process"/>
    <property type="evidence" value="ECO:0007669"/>
    <property type="project" value="TreeGrafter"/>
</dbReference>
<accession>A0A7W6RZH7</accession>
<dbReference type="Proteomes" id="UP000555728">
    <property type="component" value="Unassembled WGS sequence"/>
</dbReference>
<evidence type="ECO:0000256" key="2">
    <source>
        <dbReference type="ARBA" id="ARBA00022448"/>
    </source>
</evidence>
<evidence type="ECO:0000256" key="4">
    <source>
        <dbReference type="ARBA" id="ARBA00022982"/>
    </source>
</evidence>
<sequence length="116" mass="12604">MTTLPAPSTSRRGLLRAGPAALLGLVGATLPGPRPARARTATKAAEAAEAAYDPRTQIWRCTYNECDPYYYDPAKGDPDNIMGDHPIPPGTAFEDLPDTWRCPICGATKRWFVKES</sequence>
<keyword evidence="4" id="KW-0249">Electron transport</keyword>
<dbReference type="InterPro" id="IPR050526">
    <property type="entry name" value="Rubredoxin_ET"/>
</dbReference>
<proteinExistence type="predicted"/>
<organism evidence="7 8">
    <name type="scientific">Roseospira goensis</name>
    <dbReference type="NCBI Taxonomy" id="391922"/>
    <lineage>
        <taxon>Bacteria</taxon>
        <taxon>Pseudomonadati</taxon>
        <taxon>Pseudomonadota</taxon>
        <taxon>Alphaproteobacteria</taxon>
        <taxon>Rhodospirillales</taxon>
        <taxon>Rhodospirillaceae</taxon>
        <taxon>Roseospira</taxon>
    </lineage>
</organism>
<keyword evidence="8" id="KW-1185">Reference proteome</keyword>
<feature type="domain" description="Rubredoxin-like" evidence="6">
    <location>
        <begin position="69"/>
        <end position="115"/>
    </location>
</feature>
<dbReference type="PANTHER" id="PTHR47627">
    <property type="entry name" value="RUBREDOXIN"/>
    <property type="match status" value="1"/>
</dbReference>
<evidence type="ECO:0000313" key="7">
    <source>
        <dbReference type="EMBL" id="MBB4285926.1"/>
    </source>
</evidence>
<dbReference type="InterPro" id="IPR024934">
    <property type="entry name" value="Rubredoxin-like_dom"/>
</dbReference>
<dbReference type="PROSITE" id="PS00202">
    <property type="entry name" value="RUBREDOXIN"/>
    <property type="match status" value="1"/>
</dbReference>
<dbReference type="Pfam" id="PF00301">
    <property type="entry name" value="Rubredoxin"/>
    <property type="match status" value="1"/>
</dbReference>
<evidence type="ECO:0000256" key="1">
    <source>
        <dbReference type="ARBA" id="ARBA00001965"/>
    </source>
</evidence>
<comment type="cofactor">
    <cofactor evidence="1">
        <name>Fe(3+)</name>
        <dbReference type="ChEBI" id="CHEBI:29034"/>
    </cofactor>
</comment>
<keyword evidence="5" id="KW-0408">Iron</keyword>
<dbReference type="GO" id="GO:0005506">
    <property type="term" value="F:iron ion binding"/>
    <property type="evidence" value="ECO:0007669"/>
    <property type="project" value="InterPro"/>
</dbReference>
<comment type="caution">
    <text evidence="7">The sequence shown here is derived from an EMBL/GenBank/DDBJ whole genome shotgun (WGS) entry which is preliminary data.</text>
</comment>
<dbReference type="GO" id="GO:0009055">
    <property type="term" value="F:electron transfer activity"/>
    <property type="evidence" value="ECO:0007669"/>
    <property type="project" value="TreeGrafter"/>
</dbReference>
<keyword evidence="3" id="KW-0479">Metal-binding</keyword>
<dbReference type="SUPFAM" id="SSF57802">
    <property type="entry name" value="Rubredoxin-like"/>
    <property type="match status" value="1"/>
</dbReference>
<name>A0A7W6RZH7_9PROT</name>
<dbReference type="PANTHER" id="PTHR47627:SF1">
    <property type="entry name" value="RUBREDOXIN-1-RELATED"/>
    <property type="match status" value="1"/>
</dbReference>
<dbReference type="EMBL" id="JACIGI010000011">
    <property type="protein sequence ID" value="MBB4285926.1"/>
    <property type="molecule type" value="Genomic_DNA"/>
</dbReference>
<dbReference type="RefSeq" id="WP_184433992.1">
    <property type="nucleotide sequence ID" value="NZ_JACIGI010000011.1"/>
</dbReference>
<gene>
    <name evidence="7" type="ORF">GGD88_001649</name>
</gene>
<dbReference type="InterPro" id="IPR006311">
    <property type="entry name" value="TAT_signal"/>
</dbReference>
<dbReference type="InterPro" id="IPR018527">
    <property type="entry name" value="Rubredoxin_Fe_BS"/>
</dbReference>
<dbReference type="Gene3D" id="2.20.28.10">
    <property type="match status" value="1"/>
</dbReference>
<evidence type="ECO:0000313" key="8">
    <source>
        <dbReference type="Proteomes" id="UP000555728"/>
    </source>
</evidence>
<dbReference type="CDD" id="cd00730">
    <property type="entry name" value="rubredoxin"/>
    <property type="match status" value="1"/>
</dbReference>
<dbReference type="InterPro" id="IPR024935">
    <property type="entry name" value="Rubredoxin_dom"/>
</dbReference>